<dbReference type="PANTHER" id="PTHR30480">
    <property type="entry name" value="BETA-HEXOSAMINIDASE-RELATED"/>
    <property type="match status" value="1"/>
</dbReference>
<dbReference type="InterPro" id="IPR001764">
    <property type="entry name" value="Glyco_hydro_3_N"/>
</dbReference>
<sequence>MKHIPGHSRALCDTHFELAHVDASLDILEKYDFMPFKNLADSPAAMTVHIVYEAIDKRGPATL</sequence>
<dbReference type="Proteomes" id="UP000019801">
    <property type="component" value="Chromosome I"/>
</dbReference>
<dbReference type="Pfam" id="PF00933">
    <property type="entry name" value="Glyco_hydro_3"/>
    <property type="match status" value="1"/>
</dbReference>
<dbReference type="GeneID" id="92985215"/>
<evidence type="ECO:0000313" key="7">
    <source>
        <dbReference type="EMBL" id="CDO46561.1"/>
    </source>
</evidence>
<evidence type="ECO:0000313" key="8">
    <source>
        <dbReference type="Proteomes" id="UP000019801"/>
    </source>
</evidence>
<dbReference type="GO" id="GO:0009254">
    <property type="term" value="P:peptidoglycan turnover"/>
    <property type="evidence" value="ECO:0007669"/>
    <property type="project" value="TreeGrafter"/>
</dbReference>
<dbReference type="STRING" id="38323.BM1374165_00541"/>
<dbReference type="EC" id="3.2.1.52" evidence="3"/>
<gene>
    <name evidence="7" type="ORF">BM1374165_00541</name>
</gene>
<evidence type="ECO:0000256" key="5">
    <source>
        <dbReference type="ARBA" id="ARBA00023295"/>
    </source>
</evidence>
<comment type="similarity">
    <text evidence="2">Belongs to the glycosyl hydrolase 3 family.</text>
</comment>
<evidence type="ECO:0000256" key="4">
    <source>
        <dbReference type="ARBA" id="ARBA00022801"/>
    </source>
</evidence>
<accession>X5M3X5</accession>
<dbReference type="InterPro" id="IPR036962">
    <property type="entry name" value="Glyco_hydro_3_N_sf"/>
</dbReference>
<dbReference type="GO" id="GO:0004563">
    <property type="term" value="F:beta-N-acetylhexosaminidase activity"/>
    <property type="evidence" value="ECO:0007669"/>
    <property type="project" value="UniProtKB-EC"/>
</dbReference>
<dbReference type="InterPro" id="IPR050226">
    <property type="entry name" value="NagZ_Beta-hexosaminidase"/>
</dbReference>
<organism evidence="7 8">
    <name type="scientific">Bartonella henselae</name>
    <name type="common">Rochalimaea henselae</name>
    <dbReference type="NCBI Taxonomy" id="38323"/>
    <lineage>
        <taxon>Bacteria</taxon>
        <taxon>Pseudomonadati</taxon>
        <taxon>Pseudomonadota</taxon>
        <taxon>Alphaproteobacteria</taxon>
        <taxon>Hyphomicrobiales</taxon>
        <taxon>Bartonellaceae</taxon>
        <taxon>Bartonella</taxon>
    </lineage>
</organism>
<feature type="domain" description="Glycoside hydrolase family 3 N-terminal" evidence="6">
    <location>
        <begin position="1"/>
        <end position="63"/>
    </location>
</feature>
<dbReference type="AlphaFoldDB" id="X5M3X5"/>
<evidence type="ECO:0000256" key="3">
    <source>
        <dbReference type="ARBA" id="ARBA00012663"/>
    </source>
</evidence>
<comment type="catalytic activity">
    <reaction evidence="1">
        <text>Hydrolysis of terminal non-reducing N-acetyl-D-hexosamine residues in N-acetyl-beta-D-hexosaminides.</text>
        <dbReference type="EC" id="3.2.1.52"/>
    </reaction>
</comment>
<reference evidence="8" key="1">
    <citation type="submission" date="2013-11" db="EMBL/GenBank/DDBJ databases">
        <title>Genome sequencing of Bartonella spp. isolated from human blood.</title>
        <authorList>
            <person name="Raoult D."/>
        </authorList>
    </citation>
    <scope>NUCLEOTIDE SEQUENCE</scope>
    <source>
        <strain evidence="8">BM1374165</strain>
    </source>
</reference>
<dbReference type="GO" id="GO:0005975">
    <property type="term" value="P:carbohydrate metabolic process"/>
    <property type="evidence" value="ECO:0007669"/>
    <property type="project" value="InterPro"/>
</dbReference>
<dbReference type="RefSeq" id="WP_236087016.1">
    <property type="nucleotide sequence ID" value="NZ_BLJS01000001.1"/>
</dbReference>
<dbReference type="Gene3D" id="3.20.20.300">
    <property type="entry name" value="Glycoside hydrolase, family 3, N-terminal domain"/>
    <property type="match status" value="1"/>
</dbReference>
<dbReference type="PATRIC" id="fig|38323.3.peg.614"/>
<dbReference type="KEGG" id="bhn:PRJBM_00566"/>
<dbReference type="EMBL" id="HG969191">
    <property type="protein sequence ID" value="CDO46561.1"/>
    <property type="molecule type" value="Genomic_DNA"/>
</dbReference>
<evidence type="ECO:0000256" key="2">
    <source>
        <dbReference type="ARBA" id="ARBA00005336"/>
    </source>
</evidence>
<proteinExistence type="inferred from homology"/>
<keyword evidence="5" id="KW-0326">Glycosidase</keyword>
<evidence type="ECO:0000259" key="6">
    <source>
        <dbReference type="Pfam" id="PF00933"/>
    </source>
</evidence>
<dbReference type="SUPFAM" id="SSF51445">
    <property type="entry name" value="(Trans)glycosidases"/>
    <property type="match status" value="1"/>
</dbReference>
<keyword evidence="4" id="KW-0378">Hydrolase</keyword>
<evidence type="ECO:0000256" key="1">
    <source>
        <dbReference type="ARBA" id="ARBA00001231"/>
    </source>
</evidence>
<dbReference type="KEGG" id="bhs:BM1374165_00541"/>
<dbReference type="PANTHER" id="PTHR30480:SF13">
    <property type="entry name" value="BETA-HEXOSAMINIDASE"/>
    <property type="match status" value="1"/>
</dbReference>
<dbReference type="InterPro" id="IPR017853">
    <property type="entry name" value="GH"/>
</dbReference>
<name>X5M3X5_BARHN</name>
<protein>
    <recommendedName>
        <fullName evidence="3">beta-N-acetylhexosaminidase</fullName>
        <ecNumber evidence="3">3.2.1.52</ecNumber>
    </recommendedName>
</protein>